<feature type="compositionally biased region" description="Polar residues" evidence="1">
    <location>
        <begin position="70"/>
        <end position="83"/>
    </location>
</feature>
<proteinExistence type="predicted"/>
<dbReference type="Proteomes" id="UP000095287">
    <property type="component" value="Unplaced"/>
</dbReference>
<protein>
    <submittedName>
        <fullName evidence="3">Flocculation protein FLO11-like</fullName>
    </submittedName>
</protein>
<dbReference type="WBParaSite" id="L893_g21590.t1">
    <property type="protein sequence ID" value="L893_g21590.t1"/>
    <property type="gene ID" value="L893_g21590"/>
</dbReference>
<accession>A0A1I7Z0F7</accession>
<sequence length="134" mass="14505">MDRKGTFFSTPSQATELNTTESSTLITEITRPTKLKQPPPTAASTPTAVAHMFSNKSKFAVQEHAASKQKPCSHTTVTVTGNESPDEVLRDTNSAESVKEDPNTQMVLSTMIMSRSTPNPPPNNLTMQTDGLNL</sequence>
<evidence type="ECO:0000313" key="2">
    <source>
        <dbReference type="Proteomes" id="UP000095287"/>
    </source>
</evidence>
<feature type="region of interest" description="Disordered" evidence="1">
    <location>
        <begin position="66"/>
        <end position="134"/>
    </location>
</feature>
<evidence type="ECO:0000313" key="3">
    <source>
        <dbReference type="WBParaSite" id="L893_g21590.t1"/>
    </source>
</evidence>
<feature type="region of interest" description="Disordered" evidence="1">
    <location>
        <begin position="1"/>
        <end position="23"/>
    </location>
</feature>
<reference evidence="3" key="1">
    <citation type="submission" date="2016-11" db="UniProtKB">
        <authorList>
            <consortium name="WormBaseParasite"/>
        </authorList>
    </citation>
    <scope>IDENTIFICATION</scope>
</reference>
<name>A0A1I7Z0F7_9BILA</name>
<organism evidence="2 3">
    <name type="scientific">Steinernema glaseri</name>
    <dbReference type="NCBI Taxonomy" id="37863"/>
    <lineage>
        <taxon>Eukaryota</taxon>
        <taxon>Metazoa</taxon>
        <taxon>Ecdysozoa</taxon>
        <taxon>Nematoda</taxon>
        <taxon>Chromadorea</taxon>
        <taxon>Rhabditida</taxon>
        <taxon>Tylenchina</taxon>
        <taxon>Panagrolaimomorpha</taxon>
        <taxon>Strongyloidoidea</taxon>
        <taxon>Steinernematidae</taxon>
        <taxon>Steinernema</taxon>
    </lineage>
</organism>
<feature type="compositionally biased region" description="Polar residues" evidence="1">
    <location>
        <begin position="103"/>
        <end position="117"/>
    </location>
</feature>
<dbReference type="AlphaFoldDB" id="A0A1I7Z0F7"/>
<keyword evidence="2" id="KW-1185">Reference proteome</keyword>
<feature type="compositionally biased region" description="Polar residues" evidence="1">
    <location>
        <begin position="124"/>
        <end position="134"/>
    </location>
</feature>
<evidence type="ECO:0000256" key="1">
    <source>
        <dbReference type="SAM" id="MobiDB-lite"/>
    </source>
</evidence>